<keyword evidence="1" id="KW-0812">Transmembrane</keyword>
<name>A0A7X9XC73_9BACT</name>
<organism evidence="2 3">
    <name type="scientific">Flammeovirga aprica JL-4</name>
    <dbReference type="NCBI Taxonomy" id="694437"/>
    <lineage>
        <taxon>Bacteria</taxon>
        <taxon>Pseudomonadati</taxon>
        <taxon>Bacteroidota</taxon>
        <taxon>Cytophagia</taxon>
        <taxon>Cytophagales</taxon>
        <taxon>Flammeovirgaceae</taxon>
        <taxon>Flammeovirga</taxon>
    </lineage>
</organism>
<accession>A0A7X9XC73</accession>
<keyword evidence="1" id="KW-1133">Transmembrane helix</keyword>
<gene>
    <name evidence="2" type="ORF">HHU12_25460</name>
</gene>
<evidence type="ECO:0000313" key="3">
    <source>
        <dbReference type="Proteomes" id="UP000576082"/>
    </source>
</evidence>
<feature type="transmembrane region" description="Helical" evidence="1">
    <location>
        <begin position="153"/>
        <end position="174"/>
    </location>
</feature>
<feature type="transmembrane region" description="Helical" evidence="1">
    <location>
        <begin position="201"/>
        <end position="223"/>
    </location>
</feature>
<feature type="transmembrane region" description="Helical" evidence="1">
    <location>
        <begin position="229"/>
        <end position="246"/>
    </location>
</feature>
<feature type="transmembrane region" description="Helical" evidence="1">
    <location>
        <begin position="27"/>
        <end position="47"/>
    </location>
</feature>
<dbReference type="RefSeq" id="WP_169659555.1">
    <property type="nucleotide sequence ID" value="NZ_JABANE010000094.1"/>
</dbReference>
<evidence type="ECO:0000313" key="2">
    <source>
        <dbReference type="EMBL" id="NME71339.1"/>
    </source>
</evidence>
<feature type="transmembrane region" description="Helical" evidence="1">
    <location>
        <begin position="284"/>
        <end position="303"/>
    </location>
</feature>
<feature type="transmembrane region" description="Helical" evidence="1">
    <location>
        <begin position="253"/>
        <end position="272"/>
    </location>
</feature>
<protein>
    <submittedName>
        <fullName evidence="2">DUF819 family protein</fullName>
    </submittedName>
</protein>
<dbReference type="InterPro" id="IPR008537">
    <property type="entry name" value="DUF819"/>
</dbReference>
<dbReference type="AlphaFoldDB" id="A0A7X9XC73"/>
<evidence type="ECO:0000256" key="1">
    <source>
        <dbReference type="SAM" id="Phobius"/>
    </source>
</evidence>
<dbReference type="PANTHER" id="PTHR34289">
    <property type="entry name" value="PROTEIN, PUTATIVE (DUF819)-RELATED"/>
    <property type="match status" value="1"/>
</dbReference>
<sequence>MLQALVMLIAPIILTWGAKKYTWIENIGTVIIAYALGIFLGNTFYTIDTEVSKTLVEAAVPLSIGLMLLSSNMKQWITQAKSTILSFFCNLFGVTIGAVIAFLVFTGTLESAHYLGGMSVGLYTGGTPNMSAIGLALEVNDEAFVLMNTADMILGGIWMIFLMTIAKTLFGFVLPEYKAENSIITDLNKIPALQGPSTKSILASIGIVVLILGICVGTSLLLWGKMDEIYIILGVTSLAIGASFNSKVRNIKGSFLVGEYFVLLFCIGLGSLSNFEKLLAEGSLYIGFVAIVMFTGIVIHLLLAKYFKIDVDTFIITSTACLYGPAFVGPVSKAIKNKKVILSGMAAGTLGYAIANYWGILLGKLLLIFTYFLVG</sequence>
<keyword evidence="1" id="KW-0472">Membrane</keyword>
<feature type="transmembrane region" description="Helical" evidence="1">
    <location>
        <begin position="315"/>
        <end position="335"/>
    </location>
</feature>
<feature type="transmembrane region" description="Helical" evidence="1">
    <location>
        <begin position="84"/>
        <end position="105"/>
    </location>
</feature>
<feature type="transmembrane region" description="Helical" evidence="1">
    <location>
        <begin position="355"/>
        <end position="374"/>
    </location>
</feature>
<dbReference type="PANTHER" id="PTHR34289:SF8">
    <property type="entry name" value="DUF819 DOMAIN-CONTAINING PROTEIN"/>
    <property type="match status" value="1"/>
</dbReference>
<comment type="caution">
    <text evidence="2">The sequence shown here is derived from an EMBL/GenBank/DDBJ whole genome shotgun (WGS) entry which is preliminary data.</text>
</comment>
<feature type="transmembrane region" description="Helical" evidence="1">
    <location>
        <begin position="112"/>
        <end position="133"/>
    </location>
</feature>
<dbReference type="EMBL" id="JABANE010000094">
    <property type="protein sequence ID" value="NME71339.1"/>
    <property type="molecule type" value="Genomic_DNA"/>
</dbReference>
<dbReference type="Pfam" id="PF05684">
    <property type="entry name" value="DUF819"/>
    <property type="match status" value="1"/>
</dbReference>
<reference evidence="2 3" key="1">
    <citation type="submission" date="2020-04" db="EMBL/GenBank/DDBJ databases">
        <title>Flammeovirga sp. SR4, a novel species isolated from seawater.</title>
        <authorList>
            <person name="Wang X."/>
        </authorList>
    </citation>
    <scope>NUCLEOTIDE SEQUENCE [LARGE SCALE GENOMIC DNA]</scope>
    <source>
        <strain evidence="2 3">ATCC 23126</strain>
    </source>
</reference>
<dbReference type="Proteomes" id="UP000576082">
    <property type="component" value="Unassembled WGS sequence"/>
</dbReference>
<proteinExistence type="predicted"/>
<keyword evidence="3" id="KW-1185">Reference proteome</keyword>